<dbReference type="Proteomes" id="UP001635817">
    <property type="component" value="Unassembled WGS sequence"/>
</dbReference>
<evidence type="ECO:0000313" key="2">
    <source>
        <dbReference type="Proteomes" id="UP001635817"/>
    </source>
</evidence>
<evidence type="ECO:0008006" key="3">
    <source>
        <dbReference type="Google" id="ProtNLM"/>
    </source>
</evidence>
<dbReference type="RefSeq" id="WP_409549014.1">
    <property type="nucleotide sequence ID" value="NZ_JBKBDE010000001.1"/>
</dbReference>
<gene>
    <name evidence="1" type="ORF">ACK4CP_07490</name>
</gene>
<proteinExistence type="predicted"/>
<sequence>MEMRPVPGWRADVSSLGLPESSIIGTTDDAAWSTPLVGFVKNNAYFLASNPGLPERQHWLIGLDAQAGSPLFAPVELDVAARSPKCFLNGPESVLCVADDVREGKVESVAWVIDAHTGDVVFTGPTDLHTTPGSGVRIDQVGIFAVAELAGRGVYGIGPHAETTWSVAGATKVSPTQWTADSTAPTLAAAMDPASGPDRMVVFSLSDGEVITADLGDGRIPQTAVVYPGGFAFEAAETSNNSTPDVVVFFDETGKRLGETAVSGFLDVLSMTLPMVQSSPSYTIYGSNGAGLIQLPSEGLGPGSVLIGHRLYVPESNWEGAVQVRRWRQFDLMTGKEATTCRSNMSHYLANDGSVGVFQTDRSEVTGATTFAMDLTTCEKLWTTPVNPDSFHKLWRIGDTLVELSDDGKELHSLVAPG</sequence>
<evidence type="ECO:0000313" key="1">
    <source>
        <dbReference type="EMBL" id="MFN6550227.1"/>
    </source>
</evidence>
<organism evidence="1 2">
    <name type="scientific">Mycolicibacterium septicum</name>
    <dbReference type="NCBI Taxonomy" id="98668"/>
    <lineage>
        <taxon>Bacteria</taxon>
        <taxon>Bacillati</taxon>
        <taxon>Actinomycetota</taxon>
        <taxon>Actinomycetes</taxon>
        <taxon>Mycobacteriales</taxon>
        <taxon>Mycobacteriaceae</taxon>
        <taxon>Mycolicibacterium</taxon>
    </lineage>
</organism>
<protein>
    <recommendedName>
        <fullName evidence="3">Pyrrolo-quinoline quinone</fullName>
    </recommendedName>
</protein>
<comment type="caution">
    <text evidence="1">The sequence shown here is derived from an EMBL/GenBank/DDBJ whole genome shotgun (WGS) entry which is preliminary data.</text>
</comment>
<reference evidence="1 2" key="1">
    <citation type="submission" date="2024-12" db="EMBL/GenBank/DDBJ databases">
        <title>The coexistence of Mycolicibacterium septicum and Mycolicibacterium nivoides in clinical samples.</title>
        <authorList>
            <person name="Wang C."/>
            <person name="Feng Y."/>
            <person name="Zong Z."/>
        </authorList>
    </citation>
    <scope>NUCLEOTIDE SEQUENCE [LARGE SCALE GENOMIC DNA]</scope>
    <source>
        <strain evidence="1 2">120310</strain>
    </source>
</reference>
<accession>A0ABW9LTE7</accession>
<dbReference type="EMBL" id="JBKBDE010000001">
    <property type="protein sequence ID" value="MFN6550227.1"/>
    <property type="molecule type" value="Genomic_DNA"/>
</dbReference>
<name>A0ABW9LTE7_9MYCO</name>
<keyword evidence="2" id="KW-1185">Reference proteome</keyword>